<evidence type="ECO:0000256" key="1">
    <source>
        <dbReference type="SAM" id="Phobius"/>
    </source>
</evidence>
<reference evidence="2 3" key="1">
    <citation type="submission" date="2023-08" db="EMBL/GenBank/DDBJ databases">
        <title>Draft genome sequence of Algoriphagus taiwanensis.</title>
        <authorList>
            <person name="Takatani N."/>
            <person name="Hosokawa M."/>
            <person name="Sawabe T."/>
        </authorList>
    </citation>
    <scope>NUCLEOTIDE SEQUENCE [LARGE SCALE GENOMIC DNA]</scope>
    <source>
        <strain evidence="2 3">JCM 19755</strain>
    </source>
</reference>
<evidence type="ECO:0000313" key="2">
    <source>
        <dbReference type="EMBL" id="GMQ33910.1"/>
    </source>
</evidence>
<comment type="caution">
    <text evidence="2">The sequence shown here is derived from an EMBL/GenBank/DDBJ whole genome shotgun (WGS) entry which is preliminary data.</text>
</comment>
<evidence type="ECO:0000313" key="3">
    <source>
        <dbReference type="Proteomes" id="UP001307705"/>
    </source>
</evidence>
<sequence length="191" mass="22178">MPARDPILSPEIIRILKIFIFSSLGMVIAFSFFDGYRADNSGRDRSFLVADANWIYFLNVRGIHYDREVRRDAGMTLFRHSKRIQTDSLPSFFPALILNPTKDEAYIYFELENAEYPIQILAQSGQKSEIVDFSNGNNADHFQLLTQLNSLLENDYSFQLRVGDSIFPLWAEEKELSVLKTVMEDYFRLLD</sequence>
<accession>A0ABQ6Q2X5</accession>
<feature type="transmembrane region" description="Helical" evidence="1">
    <location>
        <begin position="12"/>
        <end position="33"/>
    </location>
</feature>
<keyword evidence="1" id="KW-0472">Membrane</keyword>
<gene>
    <name evidence="2" type="ORF">Ataiwa_21820</name>
</gene>
<proteinExistence type="predicted"/>
<name>A0ABQ6Q2X5_9BACT</name>
<keyword evidence="1" id="KW-1133">Transmembrane helix</keyword>
<keyword evidence="1" id="KW-0812">Transmembrane</keyword>
<dbReference type="Proteomes" id="UP001307705">
    <property type="component" value="Unassembled WGS sequence"/>
</dbReference>
<dbReference type="EMBL" id="BTPE01000006">
    <property type="protein sequence ID" value="GMQ33910.1"/>
    <property type="molecule type" value="Genomic_DNA"/>
</dbReference>
<keyword evidence="3" id="KW-1185">Reference proteome</keyword>
<protein>
    <submittedName>
        <fullName evidence="2">Uncharacterized protein</fullName>
    </submittedName>
</protein>
<organism evidence="2 3">
    <name type="scientific">Algoriphagus taiwanensis</name>
    <dbReference type="NCBI Taxonomy" id="1445656"/>
    <lineage>
        <taxon>Bacteria</taxon>
        <taxon>Pseudomonadati</taxon>
        <taxon>Bacteroidota</taxon>
        <taxon>Cytophagia</taxon>
        <taxon>Cytophagales</taxon>
        <taxon>Cyclobacteriaceae</taxon>
        <taxon>Algoriphagus</taxon>
    </lineage>
</organism>